<dbReference type="HOGENOM" id="CLU_908790_0_0_12"/>
<protein>
    <submittedName>
        <fullName evidence="2">Uncharacterized protein</fullName>
    </submittedName>
</protein>
<accession>V5WF20</accession>
<gene>
    <name evidence="2" type="ORF">L21SP2_0808</name>
</gene>
<dbReference type="EMBL" id="CP006939">
    <property type="protein sequence ID" value="AHC14230.1"/>
    <property type="molecule type" value="Genomic_DNA"/>
</dbReference>
<dbReference type="RefSeq" id="WP_024267161.1">
    <property type="nucleotide sequence ID" value="NC_023035.1"/>
</dbReference>
<feature type="signal peptide" evidence="1">
    <location>
        <begin position="1"/>
        <end position="29"/>
    </location>
</feature>
<dbReference type="InterPro" id="IPR011990">
    <property type="entry name" value="TPR-like_helical_dom_sf"/>
</dbReference>
<evidence type="ECO:0000256" key="1">
    <source>
        <dbReference type="SAM" id="SignalP"/>
    </source>
</evidence>
<evidence type="ECO:0000313" key="3">
    <source>
        <dbReference type="Proteomes" id="UP000018680"/>
    </source>
</evidence>
<dbReference type="Proteomes" id="UP000018680">
    <property type="component" value="Chromosome"/>
</dbReference>
<dbReference type="KEGG" id="slr:L21SP2_0808"/>
<reference evidence="2 3" key="1">
    <citation type="journal article" date="2015" name="Stand. Genomic Sci.">
        <title>Complete genome sequence and description of Salinispira pacifica gen. nov., sp. nov., a novel spirochaete isolated form a hypersaline microbial mat.</title>
        <authorList>
            <person name="Ben Hania W."/>
            <person name="Joseph M."/>
            <person name="Schumann P."/>
            <person name="Bunk B."/>
            <person name="Fiebig A."/>
            <person name="Sproer C."/>
            <person name="Klenk H.P."/>
            <person name="Fardeau M.L."/>
            <person name="Spring S."/>
        </authorList>
    </citation>
    <scope>NUCLEOTIDE SEQUENCE [LARGE SCALE GENOMIC DNA]</scope>
    <source>
        <strain evidence="2 3">L21-RPul-D2</strain>
    </source>
</reference>
<organism evidence="2 3">
    <name type="scientific">Salinispira pacifica</name>
    <dbReference type="NCBI Taxonomy" id="1307761"/>
    <lineage>
        <taxon>Bacteria</taxon>
        <taxon>Pseudomonadati</taxon>
        <taxon>Spirochaetota</taxon>
        <taxon>Spirochaetia</taxon>
        <taxon>Spirochaetales</taxon>
        <taxon>Spirochaetaceae</taxon>
        <taxon>Salinispira</taxon>
    </lineage>
</organism>
<dbReference type="STRING" id="1307761.L21SP2_0808"/>
<dbReference type="eggNOG" id="COG0457">
    <property type="taxonomic scope" value="Bacteria"/>
</dbReference>
<dbReference type="SUPFAM" id="SSF48452">
    <property type="entry name" value="TPR-like"/>
    <property type="match status" value="1"/>
</dbReference>
<keyword evidence="3" id="KW-1185">Reference proteome</keyword>
<dbReference type="AlphaFoldDB" id="V5WF20"/>
<evidence type="ECO:0000313" key="2">
    <source>
        <dbReference type="EMBL" id="AHC14230.1"/>
    </source>
</evidence>
<dbReference type="Gene3D" id="1.25.40.10">
    <property type="entry name" value="Tetratricopeptide repeat domain"/>
    <property type="match status" value="1"/>
</dbReference>
<sequence>MNCNPARFTSALLASVLVISLCASGHLSAQSPAEPHEKIEQPLEQLDRPLEHIDGLIREGKYPAAFEEIRILESSPVPESRNGDAPIFRAELLWRKAWAMVNRTRLEGSHLSKNDLIADYETALDWAGRALELSPDSSRAWYWYGVAAGALGEQKGVFAALREIDEVRNSMIRSIALDPAFPDPWITLARLYDALPGIMGGDRDAAVLLAQVGLSASGDEQGECIYSGGDIDLLRSLLEERNYSAQKRSRLAERRREDPDWFGKLLPDELQRLIPFIRNHPGAIHTVPCTPGLSDREEAARLPGSD</sequence>
<dbReference type="OrthoDB" id="370997at2"/>
<feature type="chain" id="PRO_5004741894" evidence="1">
    <location>
        <begin position="30"/>
        <end position="306"/>
    </location>
</feature>
<keyword evidence="1" id="KW-0732">Signal</keyword>
<proteinExistence type="predicted"/>
<name>V5WF20_9SPIO</name>